<dbReference type="PANTHER" id="PTHR40124:SF1">
    <property type="entry name" value="DISAGGREGATASE RELATED REPEAT PROTEIN"/>
    <property type="match status" value="1"/>
</dbReference>
<accession>A0ABZ1CYX6</accession>
<feature type="compositionally biased region" description="Low complexity" evidence="1">
    <location>
        <begin position="426"/>
        <end position="438"/>
    </location>
</feature>
<gene>
    <name evidence="4" type="ORF">IL334_003483</name>
</gene>
<dbReference type="PANTHER" id="PTHR40124">
    <property type="match status" value="1"/>
</dbReference>
<feature type="chain" id="PRO_5045269883" description="Polysaccharide lyase 14 domain-containing protein" evidence="2">
    <location>
        <begin position="24"/>
        <end position="640"/>
    </location>
</feature>
<sequence>MSLSPISRWISTLPLLLLPLAAAVPLPSDSGTSSLSVPTTRYPVITNAGTIRYTSSSPSTITATSTSAPPTITAASFDTQWDTYPTAVPSISNNDPETTMVPVLVQQGDTSSDAYGLSPTPTSSWALPPMFSDMSPFNVSTYAAGKPNIAILSGSPESGNNTDGSERWDPTRNALQILYPSGSVNPGNSPQGGAEFYSAPLDIRKATNASLEYSVYFPPDFDFVKGGKLPGLYGGHKGCSGGNAAEDCFSTRLMWRAGGQGELYLYAPKDKQTPSLCQTPPKSICESEYGLSIGRGSWKFALGDWTTVRQDVWLNTPGQNDGGFNIWVNGQLVISANDVRYRENGDTCLQGEDDGSSADSPMINTIGFLGDSVGGTPNLTNSVVDEDWLAEEQMISMTSTSISTITVTSTIPPISAYSTGYTPEPTITSSPTAGSSSSVLRKRQDDDQSQTSDPTPSSISEHDMVITIPVTEGITTVTATAPTAYITVPTTMTATSTVINEVQVTVTPSASTVYVTEDSAAETWTPVITASNSAYGSQPTGSGSDGGSIVLRPQSLVDQVTEAAPLAATEYAPLQPIILKSPPGRVMSSSDLNTVQAQSSCGVGFIGLFFSTFFGGHTSDWASPKDQYTYFRDFKMWFNN</sequence>
<dbReference type="GeneID" id="87955614"/>
<dbReference type="Pfam" id="PF21294">
    <property type="entry name" value="Polysacc_lyase_14"/>
    <property type="match status" value="2"/>
</dbReference>
<dbReference type="Proteomes" id="UP001329825">
    <property type="component" value="Chromosome 4"/>
</dbReference>
<keyword evidence="5" id="KW-1185">Reference proteome</keyword>
<dbReference type="RefSeq" id="XP_062791264.1">
    <property type="nucleotide sequence ID" value="XM_062935213.1"/>
</dbReference>
<dbReference type="InterPro" id="IPR048958">
    <property type="entry name" value="Polysacc_lyase_14"/>
</dbReference>
<evidence type="ECO:0000256" key="2">
    <source>
        <dbReference type="SAM" id="SignalP"/>
    </source>
</evidence>
<reference evidence="4 5" key="1">
    <citation type="submission" date="2024-01" db="EMBL/GenBank/DDBJ databases">
        <title>Comparative genomics of Cryptococcus and Kwoniella reveals pathogenesis evolution and contrasting modes of karyotype evolution via chromosome fusion or intercentromeric recombination.</title>
        <authorList>
            <person name="Coelho M.A."/>
            <person name="David-Palma M."/>
            <person name="Shea T."/>
            <person name="Bowers K."/>
            <person name="McGinley-Smith S."/>
            <person name="Mohammad A.W."/>
            <person name="Gnirke A."/>
            <person name="Yurkov A.M."/>
            <person name="Nowrousian M."/>
            <person name="Sun S."/>
            <person name="Cuomo C.A."/>
            <person name="Heitman J."/>
        </authorList>
    </citation>
    <scope>NUCLEOTIDE SEQUENCE [LARGE SCALE GENOMIC DNA]</scope>
    <source>
        <strain evidence="4">CBS 11374</strain>
    </source>
</reference>
<evidence type="ECO:0000259" key="3">
    <source>
        <dbReference type="Pfam" id="PF21294"/>
    </source>
</evidence>
<organism evidence="4 5">
    <name type="scientific">Kwoniella shivajii</name>
    <dbReference type="NCBI Taxonomy" id="564305"/>
    <lineage>
        <taxon>Eukaryota</taxon>
        <taxon>Fungi</taxon>
        <taxon>Dikarya</taxon>
        <taxon>Basidiomycota</taxon>
        <taxon>Agaricomycotina</taxon>
        <taxon>Tremellomycetes</taxon>
        <taxon>Tremellales</taxon>
        <taxon>Cryptococcaceae</taxon>
        <taxon>Kwoniella</taxon>
    </lineage>
</organism>
<evidence type="ECO:0000313" key="4">
    <source>
        <dbReference type="EMBL" id="WRT66524.1"/>
    </source>
</evidence>
<feature type="domain" description="Polysaccharide lyase 14" evidence="3">
    <location>
        <begin position="592"/>
        <end position="634"/>
    </location>
</feature>
<feature type="domain" description="Polysaccharide lyase 14" evidence="3">
    <location>
        <begin position="171"/>
        <end position="351"/>
    </location>
</feature>
<dbReference type="EMBL" id="CP141884">
    <property type="protein sequence ID" value="WRT66524.1"/>
    <property type="molecule type" value="Genomic_DNA"/>
</dbReference>
<dbReference type="Gene3D" id="2.60.120.200">
    <property type="match status" value="2"/>
</dbReference>
<keyword evidence="2" id="KW-0732">Signal</keyword>
<evidence type="ECO:0000256" key="1">
    <source>
        <dbReference type="SAM" id="MobiDB-lite"/>
    </source>
</evidence>
<feature type="region of interest" description="Disordered" evidence="1">
    <location>
        <begin position="422"/>
        <end position="464"/>
    </location>
</feature>
<name>A0ABZ1CYX6_9TREE</name>
<feature type="signal peptide" evidence="2">
    <location>
        <begin position="1"/>
        <end position="23"/>
    </location>
</feature>
<proteinExistence type="predicted"/>
<evidence type="ECO:0000313" key="5">
    <source>
        <dbReference type="Proteomes" id="UP001329825"/>
    </source>
</evidence>
<feature type="compositionally biased region" description="Low complexity" evidence="1">
    <location>
        <begin position="449"/>
        <end position="458"/>
    </location>
</feature>
<protein>
    <recommendedName>
        <fullName evidence="3">Polysaccharide lyase 14 domain-containing protein</fullName>
    </recommendedName>
</protein>